<name>A0A124EBF5_9EURY</name>
<evidence type="ECO:0000313" key="2">
    <source>
        <dbReference type="Proteomes" id="UP000053462"/>
    </source>
</evidence>
<keyword evidence="2" id="KW-1185">Reference proteome</keyword>
<dbReference type="Pfam" id="PF03192">
    <property type="entry name" value="DUF257"/>
    <property type="match status" value="1"/>
</dbReference>
<proteinExistence type="predicted"/>
<reference evidence="1 2" key="1">
    <citation type="submission" date="2015-10" db="EMBL/GenBank/DDBJ databases">
        <title>Draft genome sequence of Thermococcus celericrescens strain DSM 17994.</title>
        <authorList>
            <person name="Hong S.-J."/>
            <person name="Park C.-E."/>
            <person name="Shin J.-H."/>
        </authorList>
    </citation>
    <scope>NUCLEOTIDE SEQUENCE [LARGE SCALE GENOMIC DNA]</scope>
    <source>
        <strain evidence="1 2">DSM 17994</strain>
    </source>
</reference>
<evidence type="ECO:0000313" key="1">
    <source>
        <dbReference type="EMBL" id="KUH33777.1"/>
    </source>
</evidence>
<dbReference type="InterPro" id="IPR005489">
    <property type="entry name" value="DUF257"/>
</dbReference>
<comment type="caution">
    <text evidence="1">The sequence shown here is derived from an EMBL/GenBank/DDBJ whole genome shotgun (WGS) entry which is preliminary data.</text>
</comment>
<dbReference type="STRING" id="227598.APY94_04435"/>
<dbReference type="Gene3D" id="3.40.50.11570">
    <property type="entry name" value="Protein of unknown function DUF257"/>
    <property type="match status" value="1"/>
</dbReference>
<sequence length="197" mass="22613">MVNAIEKLLSMRDAVVLVEYHSTDHPEWILKEILDGWENTGIFPLVVDIGDTLHGFVQNLRFSGQAITVDTVPVIKIKGVMNVGHVLGNIDVVDDFEYHLALYSKLARKVPEKSRNHTVVLGMEKFTFTFLEDPQKLERYFETITRRYLSIVDKMNFLFLNVDIASPYLTKGLEEDSDYVMEIMRSGLKFKKTPGGW</sequence>
<accession>A0A124EBF5</accession>
<dbReference type="Proteomes" id="UP000053462">
    <property type="component" value="Unassembled WGS sequence"/>
</dbReference>
<organism evidence="1 2">
    <name type="scientific">Thermococcus celericrescens</name>
    <dbReference type="NCBI Taxonomy" id="227598"/>
    <lineage>
        <taxon>Archaea</taxon>
        <taxon>Methanobacteriati</taxon>
        <taxon>Methanobacteriota</taxon>
        <taxon>Thermococci</taxon>
        <taxon>Thermococcales</taxon>
        <taxon>Thermococcaceae</taxon>
        <taxon>Thermococcus</taxon>
    </lineage>
</organism>
<dbReference type="RefSeq" id="WP_058938491.1">
    <property type="nucleotide sequence ID" value="NZ_LLYW01000015.1"/>
</dbReference>
<dbReference type="EMBL" id="LLYW01000015">
    <property type="protein sequence ID" value="KUH33777.1"/>
    <property type="molecule type" value="Genomic_DNA"/>
</dbReference>
<dbReference type="AlphaFoldDB" id="A0A124EBF5"/>
<protein>
    <submittedName>
        <fullName evidence="1">Uncharacterized protein</fullName>
    </submittedName>
</protein>
<dbReference type="OrthoDB" id="100687at2157"/>
<gene>
    <name evidence="1" type="ORF">APY94_04435</name>
</gene>